<evidence type="ECO:0000256" key="2">
    <source>
        <dbReference type="ARBA" id="ARBA00022694"/>
    </source>
</evidence>
<sequence>MIRTTSALADFCDRARKHPFVTVDTEFHRETTYWPKLCLVQIAISADDAVTVDPLAEGIDLAPLYALLADEAVLKVFHAARQDIEIFHVFGKVIPTPLFDTQIAAMVCGYGDQVAYDTLVRRICGVQIDKSSRFTDWARRPLNDKQVEYALADVTHLVTVYEAIRAELDRTGRADWVAEEMAVLANPATYETQPEDAWERIKGRVSNRRALLLLQRLAAWREETAQAQNVPRNRILKDDGLLELAHQKPVSADEMDRLRAVSRGFGRSGNGRAVLKVIEDALAVPDNALPRLPSRGDRPQVPAAVLDLLKVLLKACADDMGVAGRLVASAADLERLAAEPDGEHAVMHGWRREIFGNAALDLMAGRIGLRLKDGSVVLERD</sequence>
<dbReference type="Gene3D" id="3.30.420.10">
    <property type="entry name" value="Ribonuclease H-like superfamily/Ribonuclease H"/>
    <property type="match status" value="1"/>
</dbReference>
<dbReference type="PROSITE" id="PS50967">
    <property type="entry name" value="HRDC"/>
    <property type="match status" value="1"/>
</dbReference>
<dbReference type="InterPro" id="IPR010997">
    <property type="entry name" value="HRDC-like_sf"/>
</dbReference>
<dbReference type="SUPFAM" id="SSF53098">
    <property type="entry name" value="Ribonuclease H-like"/>
    <property type="match status" value="1"/>
</dbReference>
<dbReference type="InterPro" id="IPR051086">
    <property type="entry name" value="RNase_D-like"/>
</dbReference>
<dbReference type="EMBL" id="JAMZFT010000001">
    <property type="protein sequence ID" value="MCP1335666.1"/>
    <property type="molecule type" value="Genomic_DNA"/>
</dbReference>
<keyword evidence="3 6" id="KW-0540">Nuclease</keyword>
<dbReference type="GO" id="GO:0042780">
    <property type="term" value="P:tRNA 3'-end processing"/>
    <property type="evidence" value="ECO:0007669"/>
    <property type="project" value="UniProtKB-UniRule"/>
</dbReference>
<dbReference type="SUPFAM" id="SSF47819">
    <property type="entry name" value="HRDC-like"/>
    <property type="match status" value="2"/>
</dbReference>
<keyword evidence="5 6" id="KW-0269">Exonuclease</keyword>
<dbReference type="SMART" id="SM00474">
    <property type="entry name" value="35EXOc"/>
    <property type="match status" value="1"/>
</dbReference>
<dbReference type="InterPro" id="IPR002121">
    <property type="entry name" value="HRDC_dom"/>
</dbReference>
<dbReference type="HAMAP" id="MF_01899">
    <property type="entry name" value="RNase_D"/>
    <property type="match status" value="1"/>
</dbReference>
<dbReference type="Proteomes" id="UP001055804">
    <property type="component" value="Unassembled WGS sequence"/>
</dbReference>
<dbReference type="GO" id="GO:0005737">
    <property type="term" value="C:cytoplasm"/>
    <property type="evidence" value="ECO:0007669"/>
    <property type="project" value="UniProtKB-SubCell"/>
</dbReference>
<dbReference type="PANTHER" id="PTHR47649">
    <property type="entry name" value="RIBONUCLEASE D"/>
    <property type="match status" value="1"/>
</dbReference>
<dbReference type="InterPro" id="IPR006292">
    <property type="entry name" value="RNase_D"/>
</dbReference>
<evidence type="ECO:0000256" key="6">
    <source>
        <dbReference type="HAMAP-Rule" id="MF_01899"/>
    </source>
</evidence>
<feature type="domain" description="HRDC" evidence="7">
    <location>
        <begin position="207"/>
        <end position="288"/>
    </location>
</feature>
<dbReference type="AlphaFoldDB" id="A0A9J6PHW0"/>
<dbReference type="SMART" id="SM00341">
    <property type="entry name" value="HRDC"/>
    <property type="match status" value="1"/>
</dbReference>
<dbReference type="Pfam" id="PF00570">
    <property type="entry name" value="HRDC"/>
    <property type="match status" value="1"/>
</dbReference>
<comment type="similarity">
    <text evidence="6">Belongs to the RNase D family.</text>
</comment>
<dbReference type="RefSeq" id="WP_269331602.1">
    <property type="nucleotide sequence ID" value="NZ_JAMZFT010000001.1"/>
</dbReference>
<comment type="function">
    <text evidence="6">Exonuclease involved in the 3' processing of various precursor tRNAs. Initiates hydrolysis at the 3'-terminus of an RNA molecule and releases 5'-mononucleotides.</text>
</comment>
<dbReference type="PANTHER" id="PTHR47649:SF1">
    <property type="entry name" value="RIBONUCLEASE D"/>
    <property type="match status" value="1"/>
</dbReference>
<evidence type="ECO:0000256" key="4">
    <source>
        <dbReference type="ARBA" id="ARBA00022801"/>
    </source>
</evidence>
<comment type="subcellular location">
    <subcellularLocation>
        <location evidence="6">Cytoplasm</location>
    </subcellularLocation>
</comment>
<dbReference type="GO" id="GO:0003676">
    <property type="term" value="F:nucleic acid binding"/>
    <property type="evidence" value="ECO:0007669"/>
    <property type="project" value="InterPro"/>
</dbReference>
<evidence type="ECO:0000256" key="5">
    <source>
        <dbReference type="ARBA" id="ARBA00022839"/>
    </source>
</evidence>
<dbReference type="InterPro" id="IPR044876">
    <property type="entry name" value="HRDC_dom_sf"/>
</dbReference>
<protein>
    <recommendedName>
        <fullName evidence="6">Ribonuclease D</fullName>
        <shortName evidence="6">RNase D</shortName>
        <ecNumber evidence="6">3.1.13.5</ecNumber>
    </recommendedName>
</protein>
<organism evidence="8 9">
    <name type="scientific">Futiania mangrovi</name>
    <dbReference type="NCBI Taxonomy" id="2959716"/>
    <lineage>
        <taxon>Bacteria</taxon>
        <taxon>Pseudomonadati</taxon>
        <taxon>Pseudomonadota</taxon>
        <taxon>Alphaproteobacteria</taxon>
        <taxon>Futianiales</taxon>
        <taxon>Futianiaceae</taxon>
        <taxon>Futiania</taxon>
    </lineage>
</organism>
<dbReference type="NCBIfam" id="TIGR01388">
    <property type="entry name" value="rnd"/>
    <property type="match status" value="1"/>
</dbReference>
<keyword evidence="2 6" id="KW-0819">tRNA processing</keyword>
<evidence type="ECO:0000313" key="8">
    <source>
        <dbReference type="EMBL" id="MCP1335666.1"/>
    </source>
</evidence>
<comment type="caution">
    <text evidence="8">The sequence shown here is derived from an EMBL/GenBank/DDBJ whole genome shotgun (WGS) entry which is preliminary data.</text>
</comment>
<dbReference type="InterPro" id="IPR002562">
    <property type="entry name" value="3'-5'_exonuclease_dom"/>
</dbReference>
<dbReference type="GO" id="GO:0008408">
    <property type="term" value="F:3'-5' exonuclease activity"/>
    <property type="evidence" value="ECO:0007669"/>
    <property type="project" value="InterPro"/>
</dbReference>
<dbReference type="CDD" id="cd06142">
    <property type="entry name" value="RNaseD_exo"/>
    <property type="match status" value="1"/>
</dbReference>
<reference evidence="8" key="1">
    <citation type="submission" date="2022-06" db="EMBL/GenBank/DDBJ databases">
        <title>Isolation and Genomics of Futiania mangrovii gen. nov., sp. nov., a Rare and Metabolically-versatile member in the Class Alphaproteobacteria.</title>
        <authorList>
            <person name="Liu L."/>
            <person name="Huang W.-C."/>
            <person name="Pan J."/>
            <person name="Li J."/>
            <person name="Huang Y."/>
            <person name="Du H."/>
            <person name="Liu Y."/>
            <person name="Li M."/>
        </authorList>
    </citation>
    <scope>NUCLEOTIDE SEQUENCE</scope>
    <source>
        <strain evidence="8">FT118</strain>
    </source>
</reference>
<proteinExistence type="inferred from homology"/>
<evidence type="ECO:0000256" key="3">
    <source>
        <dbReference type="ARBA" id="ARBA00022722"/>
    </source>
</evidence>
<dbReference type="InterPro" id="IPR012337">
    <property type="entry name" value="RNaseH-like_sf"/>
</dbReference>
<keyword evidence="4 6" id="KW-0378">Hydrolase</keyword>
<name>A0A9J6PHW0_9PROT</name>
<dbReference type="InterPro" id="IPR036397">
    <property type="entry name" value="RNaseH_sf"/>
</dbReference>
<evidence type="ECO:0000256" key="1">
    <source>
        <dbReference type="ARBA" id="ARBA00022490"/>
    </source>
</evidence>
<comment type="catalytic activity">
    <reaction evidence="6">
        <text>Exonucleolytic cleavage that removes extra residues from the 3'-terminus of tRNA to produce 5'-mononucleotides.</text>
        <dbReference type="EC" id="3.1.13.5"/>
    </reaction>
</comment>
<dbReference type="Gene3D" id="1.10.150.80">
    <property type="entry name" value="HRDC domain"/>
    <property type="match status" value="1"/>
</dbReference>
<keyword evidence="1 6" id="KW-0963">Cytoplasm</keyword>
<dbReference type="EC" id="3.1.13.5" evidence="6"/>
<dbReference type="GO" id="GO:0000166">
    <property type="term" value="F:nucleotide binding"/>
    <property type="evidence" value="ECO:0007669"/>
    <property type="project" value="InterPro"/>
</dbReference>
<accession>A0A9J6PHW0</accession>
<comment type="cofactor">
    <cofactor evidence="6">
        <name>a divalent metal cation</name>
        <dbReference type="ChEBI" id="CHEBI:60240"/>
    </cofactor>
</comment>
<evidence type="ECO:0000259" key="7">
    <source>
        <dbReference type="PROSITE" id="PS50967"/>
    </source>
</evidence>
<keyword evidence="9" id="KW-1185">Reference proteome</keyword>
<gene>
    <name evidence="6 8" type="primary">rnd</name>
    <name evidence="8" type="ORF">NJQ99_04520</name>
</gene>
<evidence type="ECO:0000313" key="9">
    <source>
        <dbReference type="Proteomes" id="UP001055804"/>
    </source>
</evidence>
<dbReference type="GO" id="GO:0033890">
    <property type="term" value="F:ribonuclease D activity"/>
    <property type="evidence" value="ECO:0007669"/>
    <property type="project" value="UniProtKB-UniRule"/>
</dbReference>
<dbReference type="Pfam" id="PF01612">
    <property type="entry name" value="DNA_pol_A_exo1"/>
    <property type="match status" value="1"/>
</dbReference>